<name>A0A3B7MHV0_9BACT</name>
<dbReference type="OrthoDB" id="9803764at2"/>
<dbReference type="InterPro" id="IPR052158">
    <property type="entry name" value="INH-QAR"/>
</dbReference>
<dbReference type="Gene3D" id="3.40.50.880">
    <property type="match status" value="1"/>
</dbReference>
<evidence type="ECO:0000259" key="3">
    <source>
        <dbReference type="PROSITE" id="PS01124"/>
    </source>
</evidence>
<dbReference type="GO" id="GO:0043565">
    <property type="term" value="F:sequence-specific DNA binding"/>
    <property type="evidence" value="ECO:0007669"/>
    <property type="project" value="InterPro"/>
</dbReference>
<dbReference type="CDD" id="cd03137">
    <property type="entry name" value="GATase1_AraC_1"/>
    <property type="match status" value="1"/>
</dbReference>
<dbReference type="InterPro" id="IPR018060">
    <property type="entry name" value="HTH_AraC"/>
</dbReference>
<dbReference type="SUPFAM" id="SSF52317">
    <property type="entry name" value="Class I glutamine amidotransferase-like"/>
    <property type="match status" value="1"/>
</dbReference>
<dbReference type="InterPro" id="IPR009057">
    <property type="entry name" value="Homeodomain-like_sf"/>
</dbReference>
<organism evidence="4 5">
    <name type="scientific">Paraflavitalea soli</name>
    <dbReference type="NCBI Taxonomy" id="2315862"/>
    <lineage>
        <taxon>Bacteria</taxon>
        <taxon>Pseudomonadati</taxon>
        <taxon>Bacteroidota</taxon>
        <taxon>Chitinophagia</taxon>
        <taxon>Chitinophagales</taxon>
        <taxon>Chitinophagaceae</taxon>
        <taxon>Paraflavitalea</taxon>
    </lineage>
</organism>
<protein>
    <submittedName>
        <fullName evidence="4">Helix-turn-helix domain-containing protein</fullName>
    </submittedName>
</protein>
<sequence>MGPTRKSKRKVVLVAMPGAHLLDVAGPGDVFSLASKVAAAATGSDAFGYEIILASATRSKRVVSASGITLTCAVNVVDIDFPVDTMLIGGMSFATAGQLPAAFFDWLRNNQKRVRRMGSVCVGAFALAKAGLLDHRHATTHWEYCEQLQYDYPLVQVDSSPFYVQDGSVYTSGGLTSGMDLALALVEEDLGRDIALTVARKLVLHLKRPGSQNQFGQSLPPLELTSPLVRTIHPWLLQHLHQPLQVEDMATQANMSVRNFSRVFFKETGLTPAKFLEKMRLDIARKFLSDSDLNIEQIAEKCGLGGMVSMRRVFLRHLKVTPSSYRNTFRTSLVREVE</sequence>
<dbReference type="PANTHER" id="PTHR43130:SF3">
    <property type="entry name" value="HTH-TYPE TRANSCRIPTIONAL REGULATOR RV1931C"/>
    <property type="match status" value="1"/>
</dbReference>
<dbReference type="InterPro" id="IPR002818">
    <property type="entry name" value="DJ-1/PfpI"/>
</dbReference>
<dbReference type="Pfam" id="PF01965">
    <property type="entry name" value="DJ-1_PfpI"/>
    <property type="match status" value="1"/>
</dbReference>
<dbReference type="SMART" id="SM00342">
    <property type="entry name" value="HTH_ARAC"/>
    <property type="match status" value="1"/>
</dbReference>
<dbReference type="PROSITE" id="PS01124">
    <property type="entry name" value="HTH_ARAC_FAMILY_2"/>
    <property type="match status" value="1"/>
</dbReference>
<accession>A0A3B7MHV0</accession>
<keyword evidence="1" id="KW-0805">Transcription regulation</keyword>
<gene>
    <name evidence="4" type="ORF">D3H65_01635</name>
</gene>
<dbReference type="SUPFAM" id="SSF46689">
    <property type="entry name" value="Homeodomain-like"/>
    <property type="match status" value="2"/>
</dbReference>
<keyword evidence="2" id="KW-0804">Transcription</keyword>
<dbReference type="AlphaFoldDB" id="A0A3B7MHV0"/>
<evidence type="ECO:0000256" key="2">
    <source>
        <dbReference type="ARBA" id="ARBA00023163"/>
    </source>
</evidence>
<evidence type="ECO:0000256" key="1">
    <source>
        <dbReference type="ARBA" id="ARBA00023015"/>
    </source>
</evidence>
<dbReference type="Proteomes" id="UP000263900">
    <property type="component" value="Chromosome"/>
</dbReference>
<dbReference type="GO" id="GO:0003700">
    <property type="term" value="F:DNA-binding transcription factor activity"/>
    <property type="evidence" value="ECO:0007669"/>
    <property type="project" value="InterPro"/>
</dbReference>
<dbReference type="RefSeq" id="WP_119048587.1">
    <property type="nucleotide sequence ID" value="NZ_CP032157.1"/>
</dbReference>
<dbReference type="Gene3D" id="1.10.10.60">
    <property type="entry name" value="Homeodomain-like"/>
    <property type="match status" value="1"/>
</dbReference>
<proteinExistence type="predicted"/>
<evidence type="ECO:0000313" key="4">
    <source>
        <dbReference type="EMBL" id="AXY72749.1"/>
    </source>
</evidence>
<dbReference type="InterPro" id="IPR029062">
    <property type="entry name" value="Class_I_gatase-like"/>
</dbReference>
<evidence type="ECO:0000313" key="5">
    <source>
        <dbReference type="Proteomes" id="UP000263900"/>
    </source>
</evidence>
<reference evidence="4 5" key="1">
    <citation type="submission" date="2018-09" db="EMBL/GenBank/DDBJ databases">
        <title>Genome sequencing of strain 6GH32-13.</title>
        <authorList>
            <person name="Weon H.-Y."/>
            <person name="Heo J."/>
            <person name="Kwon S.-W."/>
        </authorList>
    </citation>
    <scope>NUCLEOTIDE SEQUENCE [LARGE SCALE GENOMIC DNA]</scope>
    <source>
        <strain evidence="4 5">5GH32-13</strain>
    </source>
</reference>
<dbReference type="PANTHER" id="PTHR43130">
    <property type="entry name" value="ARAC-FAMILY TRANSCRIPTIONAL REGULATOR"/>
    <property type="match status" value="1"/>
</dbReference>
<feature type="domain" description="HTH araC/xylS-type" evidence="3">
    <location>
        <begin position="230"/>
        <end position="328"/>
    </location>
</feature>
<dbReference type="KEGG" id="pseg:D3H65_01635"/>
<dbReference type="Pfam" id="PF12833">
    <property type="entry name" value="HTH_18"/>
    <property type="match status" value="1"/>
</dbReference>
<keyword evidence="5" id="KW-1185">Reference proteome</keyword>
<dbReference type="EMBL" id="CP032157">
    <property type="protein sequence ID" value="AXY72749.1"/>
    <property type="molecule type" value="Genomic_DNA"/>
</dbReference>